<dbReference type="AlphaFoldDB" id="A0A2K8KYK2"/>
<dbReference type="KEGG" id="rfo:REIFOR_02853"/>
<organism evidence="5 6">
    <name type="scientific">Reinekea forsetii</name>
    <dbReference type="NCBI Taxonomy" id="1336806"/>
    <lineage>
        <taxon>Bacteria</taxon>
        <taxon>Pseudomonadati</taxon>
        <taxon>Pseudomonadota</taxon>
        <taxon>Gammaproteobacteria</taxon>
        <taxon>Oceanospirillales</taxon>
        <taxon>Saccharospirillaceae</taxon>
        <taxon>Reinekea</taxon>
    </lineage>
</organism>
<reference evidence="5 6" key="1">
    <citation type="journal article" date="2017" name="Environ. Microbiol.">
        <title>Genomic and physiological analyses of 'Reinekea forsetii' reveal a versatile opportunistic lifestyle during spring algae blooms.</title>
        <authorList>
            <person name="Avci B."/>
            <person name="Hahnke R.L."/>
            <person name="Chafee M."/>
            <person name="Fischer T."/>
            <person name="Gruber-Vodicka H."/>
            <person name="Tegetmeyer H.E."/>
            <person name="Harder J."/>
            <person name="Fuchs B.M."/>
            <person name="Amann R.I."/>
            <person name="Teeling H."/>
        </authorList>
    </citation>
    <scope>NUCLEOTIDE SEQUENCE [LARGE SCALE GENOMIC DNA]</scope>
    <source>
        <strain evidence="5 6">Hel1_31_D35</strain>
    </source>
</reference>
<keyword evidence="2" id="KW-0455">Luminescence</keyword>
<proteinExistence type="inferred from homology"/>
<accession>A0A2K8KYK2</accession>
<evidence type="ECO:0000313" key="6">
    <source>
        <dbReference type="Proteomes" id="UP000229757"/>
    </source>
</evidence>
<dbReference type="SUPFAM" id="SSF63380">
    <property type="entry name" value="Riboflavin synthase domain-like"/>
    <property type="match status" value="1"/>
</dbReference>
<protein>
    <submittedName>
        <fullName evidence="5">2-polyprenylphenol hydroxylase</fullName>
    </submittedName>
</protein>
<dbReference type="InterPro" id="IPR050415">
    <property type="entry name" value="MRET"/>
</dbReference>
<dbReference type="GO" id="GO:0016491">
    <property type="term" value="F:oxidoreductase activity"/>
    <property type="evidence" value="ECO:0007669"/>
    <property type="project" value="UniProtKB-KW"/>
</dbReference>
<dbReference type="PANTHER" id="PTHR47354">
    <property type="entry name" value="NADH OXIDOREDUCTASE HCR"/>
    <property type="match status" value="1"/>
</dbReference>
<gene>
    <name evidence="5" type="ORF">REIFOR_02853</name>
</gene>
<keyword evidence="1" id="KW-0560">Oxidoreductase</keyword>
<sequence length="249" mass="27450">MLLTAPLTLATVHDIKALSGDVWQVLLKPIEPYPFEAGQYTELRIPGFEHLYFTIGSAPHMACVELHVQGDSETNTRLINHLRQQGSVQLAAAAGSCVLSALPASSAPLLLVASGTGFSQVKAVVEDQLQRQAKRPIFIYWTSYRLNQLYMLDKAEQWADQYPHVHIAALISEHSHWDDKHQMLVQSILADHADVGQCQALTCGSPEMVYNLLDTLSEHGFRADQMISDVFAFAPRAAIPKPTPGQEPA</sequence>
<dbReference type="Proteomes" id="UP000229757">
    <property type="component" value="Chromosome"/>
</dbReference>
<dbReference type="InterPro" id="IPR001433">
    <property type="entry name" value="OxRdtase_FAD/NAD-bd"/>
</dbReference>
<dbReference type="InterPro" id="IPR017938">
    <property type="entry name" value="Riboflavin_synthase-like_b-brl"/>
</dbReference>
<comment type="similarity">
    <text evidence="3">Belongs to the Fre/LuxG FAD/NAD(P) flavoprotein oxidoreductase family.</text>
</comment>
<dbReference type="Pfam" id="PF00175">
    <property type="entry name" value="NAD_binding_1"/>
    <property type="match status" value="1"/>
</dbReference>
<feature type="domain" description="Oxidoreductase FAD/NAD(P)-binding" evidence="4">
    <location>
        <begin position="111"/>
        <end position="209"/>
    </location>
</feature>
<dbReference type="EMBL" id="CP011797">
    <property type="protein sequence ID" value="ATX77974.1"/>
    <property type="molecule type" value="Genomic_DNA"/>
</dbReference>
<evidence type="ECO:0000256" key="2">
    <source>
        <dbReference type="ARBA" id="ARBA00023223"/>
    </source>
</evidence>
<evidence type="ECO:0000313" key="5">
    <source>
        <dbReference type="EMBL" id="ATX77974.1"/>
    </source>
</evidence>
<dbReference type="GO" id="GO:0008218">
    <property type="term" value="P:bioluminescence"/>
    <property type="evidence" value="ECO:0007669"/>
    <property type="project" value="UniProtKB-KW"/>
</dbReference>
<dbReference type="InterPro" id="IPR039261">
    <property type="entry name" value="FNR_nucleotide-bd"/>
</dbReference>
<dbReference type="PRINTS" id="PR00410">
    <property type="entry name" value="PHEHYDRXLASE"/>
</dbReference>
<dbReference type="SUPFAM" id="SSF52343">
    <property type="entry name" value="Ferredoxin reductase-like, C-terminal NADP-linked domain"/>
    <property type="match status" value="1"/>
</dbReference>
<evidence type="ECO:0000256" key="3">
    <source>
        <dbReference type="ARBA" id="ARBA00038177"/>
    </source>
</evidence>
<dbReference type="PANTHER" id="PTHR47354:SF7">
    <property type="entry name" value="NAD(P)H-FLAVIN REDUCTASE"/>
    <property type="match status" value="1"/>
</dbReference>
<keyword evidence="6" id="KW-1185">Reference proteome</keyword>
<name>A0A2K8KYK2_9GAMM</name>
<dbReference type="Gene3D" id="2.40.30.10">
    <property type="entry name" value="Translation factors"/>
    <property type="match status" value="1"/>
</dbReference>
<dbReference type="Gene3D" id="3.40.50.80">
    <property type="entry name" value="Nucleotide-binding domain of ferredoxin-NADP reductase (FNR) module"/>
    <property type="match status" value="1"/>
</dbReference>
<evidence type="ECO:0000259" key="4">
    <source>
        <dbReference type="Pfam" id="PF00175"/>
    </source>
</evidence>
<evidence type="ECO:0000256" key="1">
    <source>
        <dbReference type="ARBA" id="ARBA00023002"/>
    </source>
</evidence>